<dbReference type="Gene3D" id="3.20.20.80">
    <property type="entry name" value="Glycosidases"/>
    <property type="match status" value="1"/>
</dbReference>
<dbReference type="InterPro" id="IPR017853">
    <property type="entry name" value="GH"/>
</dbReference>
<dbReference type="Proteomes" id="UP000187085">
    <property type="component" value="Unassembled WGS sequence"/>
</dbReference>
<dbReference type="GO" id="GO:0005975">
    <property type="term" value="P:carbohydrate metabolic process"/>
    <property type="evidence" value="ECO:0007669"/>
    <property type="project" value="InterPro"/>
</dbReference>
<evidence type="ECO:0000313" key="3">
    <source>
        <dbReference type="EMBL" id="OMH26684.1"/>
    </source>
</evidence>
<keyword evidence="4" id="KW-1185">Reference proteome</keyword>
<evidence type="ECO:0000313" key="4">
    <source>
        <dbReference type="Proteomes" id="UP000187085"/>
    </source>
</evidence>
<dbReference type="Gene3D" id="2.60.120.260">
    <property type="entry name" value="Galactose-binding domain-like"/>
    <property type="match status" value="1"/>
</dbReference>
<sequence>MTTDASTTGQPEPARLHPRPQLTRKQWLDLDGDWEFRFDDEDRGLDAGWWRRDVPFDRIIRVPYPPESALSGVGEDGHAIVWYRRTATLVAPPGHRMLLHFAAVDHRADVWVNGVHVGAHEGGHVGFCLDVTHALGGHGDTADAGGADAAGGAGGAGQTIVVRVFDDPRSLEQPRGKQDWEPEPHVIWYRRTTGIWRQVWAEAVPSTHLASVRWTPGARPGEIALDARVAGQHGRVAQHERDARVAVEHGLNPRAAVPEGQADDPALTLEAVFRHDGQVLGSVAVGVVDGRARASLDLVDPRFTAEPHRLLWSPEHPTLIDVELTLRHGDATLDRAGSYVGLRTVATEDGRFLLNGRPTRLRLVLEQAYWPQSHLAAPDDDALRREVELTKSFGFTGIRMHQTVADPRFLYWCDRLGLLVWADAPAAYRFSSLTLERTTGEWMEIVARDASHPCVVAWVAFNESWGVPDVATDESQRNAVRGLTGLIKALDPSRPVIGNDGWEWVAGDLIGVHDYTHDGAVLRSRYEDRTAVEATLRHGRPGGRRLLLSDADDVRDLPVVLSEFGGVGFHTSTADWEGYGAVTDEDAFVARLRDLVGAVHDSTGLAGFCWTQLTDTLQEKNGLLDEHRRPKAALALLRAIITGEDR</sequence>
<name>A0A1R1LGM2_9MICC</name>
<feature type="region of interest" description="Disordered" evidence="1">
    <location>
        <begin position="1"/>
        <end position="20"/>
    </location>
</feature>
<dbReference type="AlphaFoldDB" id="A0A1R1LGM2"/>
<feature type="domain" description="Glycoside hydrolase family 2 catalytic" evidence="2">
    <location>
        <begin position="345"/>
        <end position="497"/>
    </location>
</feature>
<protein>
    <recommendedName>
        <fullName evidence="2">Glycoside hydrolase family 2 catalytic domain-containing protein</fullName>
    </recommendedName>
</protein>
<dbReference type="Pfam" id="PF02836">
    <property type="entry name" value="Glyco_hydro_2_C"/>
    <property type="match status" value="1"/>
</dbReference>
<dbReference type="RefSeq" id="WP_076702708.1">
    <property type="nucleotide sequence ID" value="NZ_MRDE01000021.1"/>
</dbReference>
<dbReference type="InterPro" id="IPR008979">
    <property type="entry name" value="Galactose-bd-like_sf"/>
</dbReference>
<reference evidence="3 4" key="1">
    <citation type="submission" date="2016-12" db="EMBL/GenBank/DDBJ databases">
        <title>Draft genome of Tersicoccus phoenicis 1P05MA.</title>
        <authorList>
            <person name="Nakajima Y."/>
            <person name="Yoshizawa S."/>
            <person name="Nakamura K."/>
            <person name="Ogura Y."/>
            <person name="Hayashi T."/>
            <person name="Kogure K."/>
        </authorList>
    </citation>
    <scope>NUCLEOTIDE SEQUENCE [LARGE SCALE GENOMIC DNA]</scope>
    <source>
        <strain evidence="3 4">1p05MA</strain>
    </source>
</reference>
<proteinExistence type="predicted"/>
<dbReference type="PANTHER" id="PTHR42732:SF4">
    <property type="entry name" value="BETA-MANNOSIDASE"/>
    <property type="match status" value="1"/>
</dbReference>
<accession>A0A1R1LGM2</accession>
<evidence type="ECO:0000256" key="1">
    <source>
        <dbReference type="SAM" id="MobiDB-lite"/>
    </source>
</evidence>
<organism evidence="3 4">
    <name type="scientific">Tersicoccus phoenicis</name>
    <dbReference type="NCBI Taxonomy" id="554083"/>
    <lineage>
        <taxon>Bacteria</taxon>
        <taxon>Bacillati</taxon>
        <taxon>Actinomycetota</taxon>
        <taxon>Actinomycetes</taxon>
        <taxon>Micrococcales</taxon>
        <taxon>Micrococcaceae</taxon>
        <taxon>Tersicoccus</taxon>
    </lineage>
</organism>
<dbReference type="STRING" id="554083.BKD30_04655"/>
<dbReference type="GO" id="GO:0004553">
    <property type="term" value="F:hydrolase activity, hydrolyzing O-glycosyl compounds"/>
    <property type="evidence" value="ECO:0007669"/>
    <property type="project" value="InterPro"/>
</dbReference>
<dbReference type="InterPro" id="IPR006103">
    <property type="entry name" value="Glyco_hydro_2_cat"/>
</dbReference>
<evidence type="ECO:0000259" key="2">
    <source>
        <dbReference type="Pfam" id="PF02836"/>
    </source>
</evidence>
<dbReference type="SUPFAM" id="SSF49303">
    <property type="entry name" value="beta-Galactosidase/glucuronidase domain"/>
    <property type="match status" value="1"/>
</dbReference>
<dbReference type="InterPro" id="IPR051913">
    <property type="entry name" value="GH2_Domain-Containing"/>
</dbReference>
<dbReference type="EMBL" id="MRDE01000021">
    <property type="protein sequence ID" value="OMH26684.1"/>
    <property type="molecule type" value="Genomic_DNA"/>
</dbReference>
<dbReference type="SUPFAM" id="SSF49785">
    <property type="entry name" value="Galactose-binding domain-like"/>
    <property type="match status" value="1"/>
</dbReference>
<dbReference type="InterPro" id="IPR036156">
    <property type="entry name" value="Beta-gal/glucu_dom_sf"/>
</dbReference>
<dbReference type="SUPFAM" id="SSF51445">
    <property type="entry name" value="(Trans)glycosidases"/>
    <property type="match status" value="1"/>
</dbReference>
<gene>
    <name evidence="3" type="ORF">BKD30_04655</name>
</gene>
<feature type="compositionally biased region" description="Polar residues" evidence="1">
    <location>
        <begin position="1"/>
        <end position="10"/>
    </location>
</feature>
<comment type="caution">
    <text evidence="3">The sequence shown here is derived from an EMBL/GenBank/DDBJ whole genome shotgun (WGS) entry which is preliminary data.</text>
</comment>
<dbReference type="OrthoDB" id="9762066at2"/>
<dbReference type="PANTHER" id="PTHR42732">
    <property type="entry name" value="BETA-GALACTOSIDASE"/>
    <property type="match status" value="1"/>
</dbReference>